<protein>
    <submittedName>
        <fullName evidence="2">Uncharacterized protein</fullName>
    </submittedName>
</protein>
<dbReference type="AlphaFoldDB" id="A0A9X6NI16"/>
<evidence type="ECO:0000313" key="3">
    <source>
        <dbReference type="Proteomes" id="UP000192578"/>
    </source>
</evidence>
<comment type="caution">
    <text evidence="2">The sequence shown here is derived from an EMBL/GenBank/DDBJ whole genome shotgun (WGS) entry which is preliminary data.</text>
</comment>
<dbReference type="Proteomes" id="UP000192578">
    <property type="component" value="Unassembled WGS sequence"/>
</dbReference>
<sequence>MRRNPGNLRENLRNYPPNACWTTPGDEADTDAGLLENGSSRMVESMQNKIASFRTREADLRLIPFSRREIFPRSLEAFPRSLEAFPRSLEAFKDDESCQTNSQSCLRTFPVAALLNGTY</sequence>
<organism evidence="2 3">
    <name type="scientific">Hypsibius exemplaris</name>
    <name type="common">Freshwater tardigrade</name>
    <dbReference type="NCBI Taxonomy" id="2072580"/>
    <lineage>
        <taxon>Eukaryota</taxon>
        <taxon>Metazoa</taxon>
        <taxon>Ecdysozoa</taxon>
        <taxon>Tardigrada</taxon>
        <taxon>Eutardigrada</taxon>
        <taxon>Parachela</taxon>
        <taxon>Hypsibioidea</taxon>
        <taxon>Hypsibiidae</taxon>
        <taxon>Hypsibius</taxon>
    </lineage>
</organism>
<keyword evidence="3" id="KW-1185">Reference proteome</keyword>
<reference evidence="3" key="1">
    <citation type="submission" date="2017-01" db="EMBL/GenBank/DDBJ databases">
        <title>Comparative genomics of anhydrobiosis in the tardigrade Hypsibius dujardini.</title>
        <authorList>
            <person name="Yoshida Y."/>
            <person name="Koutsovoulos G."/>
            <person name="Laetsch D."/>
            <person name="Stevens L."/>
            <person name="Kumar S."/>
            <person name="Horikawa D."/>
            <person name="Ishino K."/>
            <person name="Komine S."/>
            <person name="Tomita M."/>
            <person name="Blaxter M."/>
            <person name="Arakawa K."/>
        </authorList>
    </citation>
    <scope>NUCLEOTIDE SEQUENCE [LARGE SCALE GENOMIC DNA]</scope>
    <source>
        <strain evidence="3">Z151</strain>
    </source>
</reference>
<name>A0A9X6NI16_HYPEX</name>
<gene>
    <name evidence="2" type="ORF">BV898_18703</name>
</gene>
<dbReference type="EMBL" id="MTYJ01000389">
    <property type="protein sequence ID" value="OWA54295.1"/>
    <property type="molecule type" value="Genomic_DNA"/>
</dbReference>
<evidence type="ECO:0000313" key="2">
    <source>
        <dbReference type="EMBL" id="OWA54295.1"/>
    </source>
</evidence>
<accession>A0A9X6NI16</accession>
<evidence type="ECO:0000256" key="1">
    <source>
        <dbReference type="SAM" id="MobiDB-lite"/>
    </source>
</evidence>
<proteinExistence type="predicted"/>
<feature type="region of interest" description="Disordered" evidence="1">
    <location>
        <begin position="1"/>
        <end position="25"/>
    </location>
</feature>